<comment type="similarity">
    <text evidence="2 10">Belongs to the disproportionating enzyme family.</text>
</comment>
<dbReference type="InterPro" id="IPR017853">
    <property type="entry name" value="GH"/>
</dbReference>
<protein>
    <recommendedName>
        <fullName evidence="4 10">4-alpha-glucanotransferase</fullName>
        <ecNumber evidence="3 10">2.4.1.25</ecNumber>
    </recommendedName>
    <alternativeName>
        <fullName evidence="8 10">Amylomaltase</fullName>
    </alternativeName>
    <alternativeName>
        <fullName evidence="9 10">Disproportionating enzyme</fullName>
    </alternativeName>
</protein>
<dbReference type="RefSeq" id="WP_125963661.1">
    <property type="nucleotide sequence ID" value="NZ_QXGM01000002.1"/>
</dbReference>
<sequence>MTEQQTESPERLARPLIRLASLVGVATSYTGMSHDFHEISDEVLISVLEALGIDATSESKIDIAITRLQNARRGRLVAPTVLHTVGEQEQVHLHVGMMEVPTATITLENGGTYEGELPISADAAAGVHDVSGKFVGHVNLTLPADLPVGYHTLTITTDQRTQSATLISAPKHIPLIPSMRNNSLWGWMAQIYSIRSQQSWGVGDFDDLRELLIDAKRDSDADFVLVNPLHAAEPVPPLTPSPYLPVSRRFVNFTYISPTAIPEYYALTDEQKARLAELHDSVAALNNNAEHIDRDTMWRAKMEALWMIYKDTQRTAERQAAFDAFKQDCGQELEAYATWCLCYDKWGAPEDDPGNWERKYTKDSPEIAYVRDRFPETLEFYRWLEWIAIEQLQAAQQAARQAGMKIGLMADMAVGVHPQGADVWWNPERFAKGATVGAPPDMFNQQGQNWSQPPLNPLTLDETGYKVYRDMVHVMFLQAGAVRIDHILGLFRLWWIPEHKPATDGTYVYYNHNAMLSILAIEASRANGIVVGEDLGVVPPYVAQALTDRGILGCAVEWFEQMDGVFTAPQYWREYALASVDVHDMPPAAGYLEYEHVKVREELGLLAEGADAFRESAEAEQQAMVQMLCDNGYLKPEDLEATDRVDRIVMALYRALQGSPCKLKAAAIVDGTGERRTQNQPGTNNEYPNWRIPLADAEGHVVPLEGLFKTEGMVKLAKIMNQQL</sequence>
<feature type="domain" description="MalQ N-terminal beta-sandwich" evidence="12">
    <location>
        <begin position="78"/>
        <end position="170"/>
    </location>
</feature>
<evidence type="ECO:0000256" key="11">
    <source>
        <dbReference type="SAM" id="Coils"/>
    </source>
</evidence>
<dbReference type="EC" id="2.4.1.25" evidence="3 10"/>
<dbReference type="GO" id="GO:0004134">
    <property type="term" value="F:4-alpha-glucanotransferase activity"/>
    <property type="evidence" value="ECO:0007669"/>
    <property type="project" value="UniProtKB-EC"/>
</dbReference>
<dbReference type="EMBL" id="QXGM01000002">
    <property type="protein sequence ID" value="RSX54988.1"/>
    <property type="molecule type" value="Genomic_DNA"/>
</dbReference>
<evidence type="ECO:0000256" key="1">
    <source>
        <dbReference type="ARBA" id="ARBA00000439"/>
    </source>
</evidence>
<evidence type="ECO:0000256" key="3">
    <source>
        <dbReference type="ARBA" id="ARBA00012560"/>
    </source>
</evidence>
<evidence type="ECO:0000313" key="14">
    <source>
        <dbReference type="Proteomes" id="UP000287609"/>
    </source>
</evidence>
<evidence type="ECO:0000256" key="9">
    <source>
        <dbReference type="ARBA" id="ARBA00031501"/>
    </source>
</evidence>
<dbReference type="Pfam" id="PF21226">
    <property type="entry name" value="MalQ_N"/>
    <property type="match status" value="1"/>
</dbReference>
<organism evidence="13 14">
    <name type="scientific">Bifidobacterium dolichotidis</name>
    <dbReference type="NCBI Taxonomy" id="2306976"/>
    <lineage>
        <taxon>Bacteria</taxon>
        <taxon>Bacillati</taxon>
        <taxon>Actinomycetota</taxon>
        <taxon>Actinomycetes</taxon>
        <taxon>Bifidobacteriales</taxon>
        <taxon>Bifidobacteriaceae</taxon>
        <taxon>Bifidobacterium</taxon>
    </lineage>
</organism>
<reference evidence="13 14" key="1">
    <citation type="submission" date="2018-09" db="EMBL/GenBank/DDBJ databases">
        <title>Characterization of the phylogenetic diversity of five novel species belonging to the genus Bifidobacterium.</title>
        <authorList>
            <person name="Lugli G.A."/>
            <person name="Duranti S."/>
            <person name="Milani C."/>
        </authorList>
    </citation>
    <scope>NUCLEOTIDE SEQUENCE [LARGE SCALE GENOMIC DNA]</scope>
    <source>
        <strain evidence="13 14">2036B</strain>
    </source>
</reference>
<dbReference type="GO" id="GO:0005975">
    <property type="term" value="P:carbohydrate metabolic process"/>
    <property type="evidence" value="ECO:0007669"/>
    <property type="project" value="InterPro"/>
</dbReference>
<evidence type="ECO:0000256" key="10">
    <source>
        <dbReference type="RuleBase" id="RU361207"/>
    </source>
</evidence>
<dbReference type="Gene3D" id="3.20.20.80">
    <property type="entry name" value="Glycosidases"/>
    <property type="match status" value="1"/>
</dbReference>
<keyword evidence="14" id="KW-1185">Reference proteome</keyword>
<name>A0A430FQ96_9BIFI</name>
<dbReference type="OrthoDB" id="9811841at2"/>
<proteinExistence type="inferred from homology"/>
<evidence type="ECO:0000256" key="2">
    <source>
        <dbReference type="ARBA" id="ARBA00005684"/>
    </source>
</evidence>
<accession>A0A430FQ96</accession>
<keyword evidence="7 10" id="KW-0119">Carbohydrate metabolism</keyword>
<dbReference type="SUPFAM" id="SSF51445">
    <property type="entry name" value="(Trans)glycosidases"/>
    <property type="match status" value="1"/>
</dbReference>
<dbReference type="InterPro" id="IPR048458">
    <property type="entry name" value="MalQ_N"/>
</dbReference>
<evidence type="ECO:0000313" key="13">
    <source>
        <dbReference type="EMBL" id="RSX54988.1"/>
    </source>
</evidence>
<evidence type="ECO:0000256" key="6">
    <source>
        <dbReference type="ARBA" id="ARBA00022679"/>
    </source>
</evidence>
<dbReference type="AlphaFoldDB" id="A0A430FQ96"/>
<keyword evidence="11" id="KW-0175">Coiled coil</keyword>
<keyword evidence="5 10" id="KW-0328">Glycosyltransferase</keyword>
<dbReference type="PANTHER" id="PTHR32438">
    <property type="entry name" value="4-ALPHA-GLUCANOTRANSFERASE DPE1, CHLOROPLASTIC/AMYLOPLASTIC"/>
    <property type="match status" value="1"/>
</dbReference>
<comment type="catalytic activity">
    <reaction evidence="1 10">
        <text>Transfers a segment of a (1-&gt;4)-alpha-D-glucan to a new position in an acceptor, which may be glucose or a (1-&gt;4)-alpha-D-glucan.</text>
        <dbReference type="EC" id="2.4.1.25"/>
    </reaction>
</comment>
<dbReference type="InterPro" id="IPR003385">
    <property type="entry name" value="Glyco_hydro_77"/>
</dbReference>
<evidence type="ECO:0000256" key="4">
    <source>
        <dbReference type="ARBA" id="ARBA00020295"/>
    </source>
</evidence>
<evidence type="ECO:0000256" key="7">
    <source>
        <dbReference type="ARBA" id="ARBA00023277"/>
    </source>
</evidence>
<gene>
    <name evidence="13" type="ORF">D2E26_1042</name>
</gene>
<keyword evidence="6 10" id="KW-0808">Transferase</keyword>
<dbReference type="PANTHER" id="PTHR32438:SF5">
    <property type="entry name" value="4-ALPHA-GLUCANOTRANSFERASE DPE1, CHLOROPLASTIC_AMYLOPLASTIC"/>
    <property type="match status" value="1"/>
</dbReference>
<dbReference type="NCBIfam" id="TIGR00217">
    <property type="entry name" value="malQ"/>
    <property type="match status" value="1"/>
</dbReference>
<dbReference type="Proteomes" id="UP000287609">
    <property type="component" value="Unassembled WGS sequence"/>
</dbReference>
<dbReference type="Pfam" id="PF02446">
    <property type="entry name" value="Glyco_hydro_77"/>
    <property type="match status" value="1"/>
</dbReference>
<evidence type="ECO:0000256" key="5">
    <source>
        <dbReference type="ARBA" id="ARBA00022676"/>
    </source>
</evidence>
<feature type="coiled-coil region" evidence="11">
    <location>
        <begin position="268"/>
        <end position="295"/>
    </location>
</feature>
<evidence type="ECO:0000256" key="8">
    <source>
        <dbReference type="ARBA" id="ARBA00031423"/>
    </source>
</evidence>
<comment type="caution">
    <text evidence="13">The sequence shown here is derived from an EMBL/GenBank/DDBJ whole genome shotgun (WGS) entry which is preliminary data.</text>
</comment>
<evidence type="ECO:0000259" key="12">
    <source>
        <dbReference type="Pfam" id="PF21226"/>
    </source>
</evidence>